<keyword evidence="3 4" id="KW-0443">Lipid metabolism</keyword>
<feature type="domain" description="PNPLA" evidence="6">
    <location>
        <begin position="44"/>
        <end position="236"/>
    </location>
</feature>
<accession>A0A562L865</accession>
<dbReference type="OrthoDB" id="5290098at2"/>
<protein>
    <submittedName>
        <fullName evidence="7">NTE family protein</fullName>
    </submittedName>
</protein>
<dbReference type="AlphaFoldDB" id="A0A562L865"/>
<dbReference type="Gene3D" id="2.40.160.50">
    <property type="entry name" value="membrane protein fhac: a member of the omp85/tpsb transporter family"/>
    <property type="match status" value="1"/>
</dbReference>
<feature type="short sequence motif" description="DGA/G" evidence="4">
    <location>
        <begin position="223"/>
        <end position="225"/>
    </location>
</feature>
<feature type="signal peptide" evidence="5">
    <location>
        <begin position="1"/>
        <end position="22"/>
    </location>
</feature>
<dbReference type="Proteomes" id="UP000315167">
    <property type="component" value="Unassembled WGS sequence"/>
</dbReference>
<feature type="active site" description="Nucleophile" evidence="4">
    <location>
        <position position="77"/>
    </location>
</feature>
<dbReference type="PANTHER" id="PTHR14226:SF29">
    <property type="entry name" value="NEUROPATHY TARGET ESTERASE SWS"/>
    <property type="match status" value="1"/>
</dbReference>
<evidence type="ECO:0000259" key="6">
    <source>
        <dbReference type="PROSITE" id="PS51635"/>
    </source>
</evidence>
<evidence type="ECO:0000256" key="4">
    <source>
        <dbReference type="PROSITE-ProRule" id="PRU01161"/>
    </source>
</evidence>
<keyword evidence="8" id="KW-1185">Reference proteome</keyword>
<reference evidence="7 8" key="1">
    <citation type="journal article" date="2015" name="Stand. Genomic Sci.">
        <title>Genomic Encyclopedia of Bacterial and Archaeal Type Strains, Phase III: the genomes of soil and plant-associated and newly described type strains.</title>
        <authorList>
            <person name="Whitman W.B."/>
            <person name="Woyke T."/>
            <person name="Klenk H.P."/>
            <person name="Zhou Y."/>
            <person name="Lilburn T.G."/>
            <person name="Beck B.J."/>
            <person name="De Vos P."/>
            <person name="Vandamme P."/>
            <person name="Eisen J.A."/>
            <person name="Garrity G."/>
            <person name="Hugenholtz P."/>
            <person name="Kyrpides N.C."/>
        </authorList>
    </citation>
    <scope>NUCLEOTIDE SEQUENCE [LARGE SCALE GENOMIC DNA]</scope>
    <source>
        <strain evidence="7 8">CGMCC 1.10821</strain>
    </source>
</reference>
<dbReference type="GO" id="GO:0016042">
    <property type="term" value="P:lipid catabolic process"/>
    <property type="evidence" value="ECO:0007669"/>
    <property type="project" value="UniProtKB-UniRule"/>
</dbReference>
<evidence type="ECO:0000313" key="7">
    <source>
        <dbReference type="EMBL" id="TWI03823.1"/>
    </source>
</evidence>
<gene>
    <name evidence="7" type="ORF">IP90_01639</name>
</gene>
<evidence type="ECO:0000313" key="8">
    <source>
        <dbReference type="Proteomes" id="UP000315167"/>
    </source>
</evidence>
<dbReference type="CDD" id="cd07205">
    <property type="entry name" value="Pat_PNPLA6_PNPLA7_NTE1_like"/>
    <property type="match status" value="1"/>
</dbReference>
<dbReference type="Pfam" id="PF01734">
    <property type="entry name" value="Patatin"/>
    <property type="match status" value="1"/>
</dbReference>
<sequence length="756" mass="83172">MSHMLRVLSSLALICLTPVALAQTPDAASAPTARAADSRQCIGLVLGGGGARGSAHIGVLKVLERERIPICNLAGTSMGSIVGGLYAAGYSATELEAVLTNLDWTELFRDDPPREQLPMRRKDDDFRDLLNFELGVRDGRVVTPPGFIQGQKLTMLLRRLVLSTWDVHDFNELPIPFRAVATDISTGQPVVFKEGDLAMAMRASMSVPGAFAPLRLDDYMLVDGGIVDNVPVDVARQMGSDVLIVVDVGAPLGKRSDVELGNPVSVMSRMIDTLMRQKTESTLATLTPEDLLITPELGDMSSANFGNADSAVVIGEQAAEALVPELRRFSVSPEAYAAYKNQHRQRDFDPGLIKFVDVLVDSTASPRFVERSMAPNVGKPFDVDRIEQDIGSVYGRGNYQNIHYRPAERDSEYGIEVIPVDKPWGPMFAKFGLQINDNFNGYSDYQLSAQLTVTNLNTFGAEWRTNLWSGRVAGLRTEFHQPFGDFGHFYATPSLMTRTENVSLFEDNDEVAKYRVRRSIAALEAGYSPVPYWRLRAALVRGRVSGQRLIGDPVEFPTVKSDFAGVRMIADWDTLDNADFPTSGARVSLRYELYNKAAGGEVDSDVARLTGDWVWRWGAQKRYRLLMGLRMSSALDDNDDFIEAQDFLGGFLNLSGHAERSLVGNQTAFGRAVFFRRMGEDRLFSVPLFVGGSLEAGNAWRSKDLISADDLIYSGSVFAGISTFLGPLFLGYGHASDGANSWYLTFGSLLRPRETE</sequence>
<evidence type="ECO:0000256" key="1">
    <source>
        <dbReference type="ARBA" id="ARBA00022801"/>
    </source>
</evidence>
<dbReference type="Gene3D" id="3.40.1090.10">
    <property type="entry name" value="Cytosolic phospholipase A2 catalytic domain"/>
    <property type="match status" value="2"/>
</dbReference>
<feature type="short sequence motif" description="GXGXXG" evidence="4">
    <location>
        <begin position="48"/>
        <end position="53"/>
    </location>
</feature>
<feature type="chain" id="PRO_5021921431" evidence="5">
    <location>
        <begin position="23"/>
        <end position="756"/>
    </location>
</feature>
<evidence type="ECO:0000256" key="5">
    <source>
        <dbReference type="SAM" id="SignalP"/>
    </source>
</evidence>
<dbReference type="InterPro" id="IPR002641">
    <property type="entry name" value="PNPLA_dom"/>
</dbReference>
<dbReference type="PROSITE" id="PS51635">
    <property type="entry name" value="PNPLA"/>
    <property type="match status" value="1"/>
</dbReference>
<dbReference type="InterPro" id="IPR016035">
    <property type="entry name" value="Acyl_Trfase/lysoPLipase"/>
</dbReference>
<dbReference type="InterPro" id="IPR050301">
    <property type="entry name" value="NTE"/>
</dbReference>
<dbReference type="RefSeq" id="WP_144899114.1">
    <property type="nucleotide sequence ID" value="NZ_VLKN01000003.1"/>
</dbReference>
<keyword evidence="1 4" id="KW-0378">Hydrolase</keyword>
<keyword evidence="2 4" id="KW-0442">Lipid degradation</keyword>
<dbReference type="SUPFAM" id="SSF52151">
    <property type="entry name" value="FabD/lysophospholipase-like"/>
    <property type="match status" value="1"/>
</dbReference>
<comment type="caution">
    <text evidence="7">The sequence shown here is derived from an EMBL/GenBank/DDBJ whole genome shotgun (WGS) entry which is preliminary data.</text>
</comment>
<keyword evidence="5" id="KW-0732">Signal</keyword>
<evidence type="ECO:0000256" key="2">
    <source>
        <dbReference type="ARBA" id="ARBA00022963"/>
    </source>
</evidence>
<evidence type="ECO:0000256" key="3">
    <source>
        <dbReference type="ARBA" id="ARBA00023098"/>
    </source>
</evidence>
<proteinExistence type="predicted"/>
<dbReference type="PANTHER" id="PTHR14226">
    <property type="entry name" value="NEUROPATHY TARGET ESTERASE/SWISS CHEESE D.MELANOGASTER"/>
    <property type="match status" value="1"/>
</dbReference>
<feature type="active site" description="Proton acceptor" evidence="4">
    <location>
        <position position="223"/>
    </location>
</feature>
<name>A0A562L865_9GAMM</name>
<dbReference type="EMBL" id="VLKN01000003">
    <property type="protein sequence ID" value="TWI03823.1"/>
    <property type="molecule type" value="Genomic_DNA"/>
</dbReference>
<feature type="short sequence motif" description="GXSXG" evidence="4">
    <location>
        <begin position="75"/>
        <end position="79"/>
    </location>
</feature>
<organism evidence="7 8">
    <name type="scientific">Luteimonas cucumeris</name>
    <dbReference type="NCBI Taxonomy" id="985012"/>
    <lineage>
        <taxon>Bacteria</taxon>
        <taxon>Pseudomonadati</taxon>
        <taxon>Pseudomonadota</taxon>
        <taxon>Gammaproteobacteria</taxon>
        <taxon>Lysobacterales</taxon>
        <taxon>Lysobacteraceae</taxon>
        <taxon>Luteimonas</taxon>
    </lineage>
</organism>
<dbReference type="GO" id="GO:0016787">
    <property type="term" value="F:hydrolase activity"/>
    <property type="evidence" value="ECO:0007669"/>
    <property type="project" value="UniProtKB-UniRule"/>
</dbReference>